<organism evidence="3 4">
    <name type="scientific">[Clostridium] clostridioforme 90A6</name>
    <dbReference type="NCBI Taxonomy" id="999406"/>
    <lineage>
        <taxon>Bacteria</taxon>
        <taxon>Bacillati</taxon>
        <taxon>Bacillota</taxon>
        <taxon>Clostridia</taxon>
        <taxon>Lachnospirales</taxon>
        <taxon>Lachnospiraceae</taxon>
        <taxon>Enterocloster</taxon>
    </lineage>
</organism>
<dbReference type="SMART" id="SM00530">
    <property type="entry name" value="HTH_XRE"/>
    <property type="match status" value="2"/>
</dbReference>
<comment type="caution">
    <text evidence="3">The sequence shown here is derived from an EMBL/GenBank/DDBJ whole genome shotgun (WGS) entry which is preliminary data.</text>
</comment>
<dbReference type="InterPro" id="IPR001387">
    <property type="entry name" value="Cro/C1-type_HTH"/>
</dbReference>
<name>R0D7J2_9FIRM</name>
<dbReference type="Gene3D" id="1.10.260.40">
    <property type="entry name" value="lambda repressor-like DNA-binding domains"/>
    <property type="match status" value="2"/>
</dbReference>
<dbReference type="SUPFAM" id="SSF47413">
    <property type="entry name" value="lambda repressor-like DNA-binding domains"/>
    <property type="match status" value="2"/>
</dbReference>
<evidence type="ECO:0000313" key="4">
    <source>
        <dbReference type="Proteomes" id="UP000013180"/>
    </source>
</evidence>
<dbReference type="Pfam" id="PF12844">
    <property type="entry name" value="HTH_19"/>
    <property type="match status" value="1"/>
</dbReference>
<dbReference type="PANTHER" id="PTHR46558">
    <property type="entry name" value="TRACRIPTIONAL REGULATORY PROTEIN-RELATED-RELATED"/>
    <property type="match status" value="1"/>
</dbReference>
<reference evidence="3" key="1">
    <citation type="submission" date="2013-01" db="EMBL/GenBank/DDBJ databases">
        <title>The Genome Sequence of Clostridium clostridioforme 90A6.</title>
        <authorList>
            <consortium name="The Broad Institute Genome Sequencing Platform"/>
            <person name="Earl A."/>
            <person name="Ward D."/>
            <person name="Feldgarden M."/>
            <person name="Gevers D."/>
            <person name="Courvalin P."/>
            <person name="Lambert T."/>
            <person name="Walker B."/>
            <person name="Young S.K."/>
            <person name="Zeng Q."/>
            <person name="Gargeya S."/>
            <person name="Fitzgerald M."/>
            <person name="Haas B."/>
            <person name="Abouelleil A."/>
            <person name="Alvarado L."/>
            <person name="Arachchi H.M."/>
            <person name="Berlin A.M."/>
            <person name="Chapman S.B."/>
            <person name="Dewar J."/>
            <person name="Goldberg J."/>
            <person name="Griggs A."/>
            <person name="Gujja S."/>
            <person name="Hansen M."/>
            <person name="Howarth C."/>
            <person name="Imamovic A."/>
            <person name="Larimer J."/>
            <person name="McCowan C."/>
            <person name="Murphy C."/>
            <person name="Neiman D."/>
            <person name="Pearson M."/>
            <person name="Priest M."/>
            <person name="Roberts A."/>
            <person name="Saif S."/>
            <person name="Shea T."/>
            <person name="Sisk P."/>
            <person name="Sykes S."/>
            <person name="Wortman J."/>
            <person name="Nusbaum C."/>
            <person name="Birren B."/>
        </authorList>
    </citation>
    <scope>NUCLEOTIDE SEQUENCE [LARGE SCALE GENOMIC DNA]</scope>
    <source>
        <strain evidence="3">90A6</strain>
    </source>
</reference>
<dbReference type="CDD" id="cd00093">
    <property type="entry name" value="HTH_XRE"/>
    <property type="match status" value="2"/>
</dbReference>
<dbReference type="PATRIC" id="fig|999406.3.peg.2502"/>
<keyword evidence="4" id="KW-1185">Reference proteome</keyword>
<dbReference type="HOGENOM" id="CLU_1764837_0_0_9"/>
<gene>
    <name evidence="3" type="ORF">HMPREF1083_02303</name>
</gene>
<dbReference type="Proteomes" id="UP000013180">
    <property type="component" value="Unassembled WGS sequence"/>
</dbReference>
<dbReference type="PANTHER" id="PTHR46558:SF4">
    <property type="entry name" value="DNA-BIDING PHAGE PROTEIN"/>
    <property type="match status" value="1"/>
</dbReference>
<evidence type="ECO:0000259" key="2">
    <source>
        <dbReference type="PROSITE" id="PS50943"/>
    </source>
</evidence>
<protein>
    <recommendedName>
        <fullName evidence="2">HTH cro/C1-type domain-containing protein</fullName>
    </recommendedName>
</protein>
<dbReference type="AlphaFoldDB" id="R0D7J2"/>
<dbReference type="RefSeq" id="WP_002586366.1">
    <property type="nucleotide sequence ID" value="NZ_KB851034.1"/>
</dbReference>
<proteinExistence type="predicted"/>
<evidence type="ECO:0000256" key="1">
    <source>
        <dbReference type="ARBA" id="ARBA00023125"/>
    </source>
</evidence>
<dbReference type="EMBL" id="AGYL01000016">
    <property type="protein sequence ID" value="ENZ65112.1"/>
    <property type="molecule type" value="Genomic_DNA"/>
</dbReference>
<feature type="domain" description="HTH cro/C1-type" evidence="2">
    <location>
        <begin position="90"/>
        <end position="144"/>
    </location>
</feature>
<dbReference type="GO" id="GO:0003677">
    <property type="term" value="F:DNA binding"/>
    <property type="evidence" value="ECO:0007669"/>
    <property type="project" value="UniProtKB-KW"/>
</dbReference>
<evidence type="ECO:0000313" key="3">
    <source>
        <dbReference type="EMBL" id="ENZ65112.1"/>
    </source>
</evidence>
<dbReference type="InterPro" id="IPR010982">
    <property type="entry name" value="Lambda_DNA-bd_dom_sf"/>
</dbReference>
<keyword evidence="1" id="KW-0238">DNA-binding</keyword>
<dbReference type="Pfam" id="PF01381">
    <property type="entry name" value="HTH_3"/>
    <property type="match status" value="1"/>
</dbReference>
<dbReference type="PROSITE" id="PS50943">
    <property type="entry name" value="HTH_CROC1"/>
    <property type="match status" value="2"/>
</dbReference>
<feature type="domain" description="HTH cro/C1-type" evidence="2">
    <location>
        <begin position="14"/>
        <end position="68"/>
    </location>
</feature>
<accession>R0D7J2</accession>
<sequence>MVGINNYIRIGKRMKQVRIKTGISQKEMAIRLGISCSSYSNYENEYREPSINLIYSFCKEVNMTIDELIRMEFMTVDKNFKMNINTGKQIKEARVKAKLTQEKLAQKAGISVFTLQKYESGDRNPKIESLQKIANDFGIPITRIKSM</sequence>